<dbReference type="Proteomes" id="UP000029879">
    <property type="component" value="Unassembled WGS sequence"/>
</dbReference>
<organism evidence="3 4">
    <name type="scientific">Xanthomonas cannabis pv. phaseoli</name>
    <dbReference type="NCBI Taxonomy" id="1885902"/>
    <lineage>
        <taxon>Bacteria</taxon>
        <taxon>Pseudomonadati</taxon>
        <taxon>Pseudomonadota</taxon>
        <taxon>Gammaproteobacteria</taxon>
        <taxon>Lysobacterales</taxon>
        <taxon>Lysobacteraceae</taxon>
        <taxon>Xanthomonas</taxon>
    </lineage>
</organism>
<proteinExistence type="predicted"/>
<dbReference type="EMBL" id="JRQI01000094">
    <property type="protein sequence ID" value="KGK56245.1"/>
    <property type="molecule type" value="Genomic_DNA"/>
</dbReference>
<sequence>HLYNNYHVGSTSHKVYPFSHAHGVGKESKIFSERNVFDISGVSSCDKIAADYGGSVYRDQGSLLNGKALSCSWNSNIGWTPPYTYSLLSADKVAADVKAKAGAGKL</sequence>
<feature type="domain" description="Pectate lyase" evidence="2">
    <location>
        <begin position="1"/>
        <end position="106"/>
    </location>
</feature>
<dbReference type="SUPFAM" id="SSF51126">
    <property type="entry name" value="Pectin lyase-like"/>
    <property type="match status" value="1"/>
</dbReference>
<reference evidence="3 4" key="1">
    <citation type="submission" date="2014-10" db="EMBL/GenBank/DDBJ databases">
        <title>Genome sequence of a Xanthomonas strain that is pathogenic on beans.</title>
        <authorList>
            <person name="Aritua V."/>
            <person name="Sapp M."/>
            <person name="Harrison J."/>
            <person name="Smith J."/>
            <person name="Studholme D."/>
        </authorList>
    </citation>
    <scope>NUCLEOTIDE SEQUENCE [LARGE SCALE GENOMIC DNA]</scope>
    <source>
        <strain evidence="3 4">Nyagatare</strain>
    </source>
</reference>
<dbReference type="InterPro" id="IPR011050">
    <property type="entry name" value="Pectin_lyase_fold/virulence"/>
</dbReference>
<name>A0AB34P4M6_9XANT</name>
<evidence type="ECO:0000256" key="1">
    <source>
        <dbReference type="ARBA" id="ARBA00023239"/>
    </source>
</evidence>
<comment type="caution">
    <text evidence="3">The sequence shown here is derived from an EMBL/GenBank/DDBJ whole genome shotgun (WGS) entry which is preliminary data.</text>
</comment>
<dbReference type="InterPro" id="IPR002022">
    <property type="entry name" value="Pec_lyase"/>
</dbReference>
<dbReference type="InterPro" id="IPR012334">
    <property type="entry name" value="Pectin_lyas_fold"/>
</dbReference>
<dbReference type="AlphaFoldDB" id="A0AB34P4M6"/>
<keyword evidence="1 3" id="KW-0456">Lyase</keyword>
<dbReference type="GO" id="GO:0016829">
    <property type="term" value="F:lyase activity"/>
    <property type="evidence" value="ECO:0007669"/>
    <property type="project" value="UniProtKB-KW"/>
</dbReference>
<dbReference type="Gene3D" id="2.160.20.10">
    <property type="entry name" value="Single-stranded right-handed beta-helix, Pectin lyase-like"/>
    <property type="match status" value="1"/>
</dbReference>
<feature type="non-terminal residue" evidence="3">
    <location>
        <position position="1"/>
    </location>
</feature>
<accession>A0AB34P4M6</accession>
<gene>
    <name evidence="3" type="ORF">NC00_18860</name>
</gene>
<protein>
    <submittedName>
        <fullName evidence="3">Pectate lyase</fullName>
    </submittedName>
</protein>
<evidence type="ECO:0000313" key="3">
    <source>
        <dbReference type="EMBL" id="KGK56245.1"/>
    </source>
</evidence>
<evidence type="ECO:0000313" key="4">
    <source>
        <dbReference type="Proteomes" id="UP000029879"/>
    </source>
</evidence>
<dbReference type="Pfam" id="PF00544">
    <property type="entry name" value="Pectate_lyase_4"/>
    <property type="match status" value="1"/>
</dbReference>
<evidence type="ECO:0000259" key="2">
    <source>
        <dbReference type="Pfam" id="PF00544"/>
    </source>
</evidence>